<dbReference type="PANTHER" id="PTHR42847">
    <property type="entry name" value="ALKANESULFONATE MONOOXYGENASE"/>
    <property type="match status" value="1"/>
</dbReference>
<reference evidence="6 7" key="1">
    <citation type="submission" date="2018-11" db="EMBL/GenBank/DDBJ databases">
        <title>Sequencing the genomes of 1000 actinobacteria strains.</title>
        <authorList>
            <person name="Klenk H.-P."/>
        </authorList>
    </citation>
    <scope>NUCLEOTIDE SEQUENCE [LARGE SCALE GENOMIC DNA]</scope>
    <source>
        <strain evidence="6 7">DSM 44254</strain>
    </source>
</reference>
<dbReference type="RefSeq" id="WP_123664697.1">
    <property type="nucleotide sequence ID" value="NZ_RJKE01000001.1"/>
</dbReference>
<gene>
    <name evidence="6" type="ORF">EDD29_2698</name>
</gene>
<dbReference type="OrthoDB" id="3206024at2"/>
<accession>A0A3N1CWR5</accession>
<dbReference type="Gene3D" id="3.20.20.30">
    <property type="entry name" value="Luciferase-like domain"/>
    <property type="match status" value="1"/>
</dbReference>
<dbReference type="InterPro" id="IPR050172">
    <property type="entry name" value="SsuD_RutA_monooxygenase"/>
</dbReference>
<dbReference type="GO" id="GO:0046306">
    <property type="term" value="P:alkanesulfonate catabolic process"/>
    <property type="evidence" value="ECO:0007669"/>
    <property type="project" value="TreeGrafter"/>
</dbReference>
<organism evidence="6 7">
    <name type="scientific">Actinocorallia herbida</name>
    <dbReference type="NCBI Taxonomy" id="58109"/>
    <lineage>
        <taxon>Bacteria</taxon>
        <taxon>Bacillati</taxon>
        <taxon>Actinomycetota</taxon>
        <taxon>Actinomycetes</taxon>
        <taxon>Streptosporangiales</taxon>
        <taxon>Thermomonosporaceae</taxon>
        <taxon>Actinocorallia</taxon>
    </lineage>
</organism>
<evidence type="ECO:0000313" key="7">
    <source>
        <dbReference type="Proteomes" id="UP000272400"/>
    </source>
</evidence>
<dbReference type="InterPro" id="IPR036661">
    <property type="entry name" value="Luciferase-like_sf"/>
</dbReference>
<dbReference type="AlphaFoldDB" id="A0A3N1CWR5"/>
<proteinExistence type="predicted"/>
<evidence type="ECO:0000313" key="6">
    <source>
        <dbReference type="EMBL" id="ROO85158.1"/>
    </source>
</evidence>
<evidence type="ECO:0000256" key="4">
    <source>
        <dbReference type="ARBA" id="ARBA00023033"/>
    </source>
</evidence>
<dbReference type="SUPFAM" id="SSF51679">
    <property type="entry name" value="Bacterial luciferase-like"/>
    <property type="match status" value="1"/>
</dbReference>
<evidence type="ECO:0000256" key="3">
    <source>
        <dbReference type="ARBA" id="ARBA00023002"/>
    </source>
</evidence>
<comment type="caution">
    <text evidence="6">The sequence shown here is derived from an EMBL/GenBank/DDBJ whole genome shotgun (WGS) entry which is preliminary data.</text>
</comment>
<keyword evidence="2" id="KW-0288">FMN</keyword>
<keyword evidence="1" id="KW-0285">Flavoprotein</keyword>
<dbReference type="Proteomes" id="UP000272400">
    <property type="component" value="Unassembled WGS sequence"/>
</dbReference>
<sequence>MTPEFHLYLPQLRLPVEDVVARARAAEDAGFTGIAFMDHLVPPLADGHDMWEAMTLAAWVLARTTTLTAGHLVLCDAFRHPAVLARETVTLDHASGGRFELGLGWGSVPAELETFGIGSTSARQRLTRLAESLTILRALWAGETVDHYGEHFTLVGARQRPLPTRSIPLTIGGTGPRTLDLVRAHADWWNIPVQHLDRLPALRDLRGPARISVQTMTALVPAERDRAEIAATARRRFGGTPMGDGLLLGTAPELADRFLALHAEGVDRFYLWFTDFAPPATLARCAELIDTVTSATR</sequence>
<feature type="domain" description="Luciferase-like" evidence="5">
    <location>
        <begin position="15"/>
        <end position="191"/>
    </location>
</feature>
<dbReference type="InterPro" id="IPR011251">
    <property type="entry name" value="Luciferase-like_dom"/>
</dbReference>
<evidence type="ECO:0000259" key="5">
    <source>
        <dbReference type="Pfam" id="PF00296"/>
    </source>
</evidence>
<name>A0A3N1CWR5_9ACTN</name>
<dbReference type="EMBL" id="RJKE01000001">
    <property type="protein sequence ID" value="ROO85158.1"/>
    <property type="molecule type" value="Genomic_DNA"/>
</dbReference>
<dbReference type="PANTHER" id="PTHR42847:SF4">
    <property type="entry name" value="ALKANESULFONATE MONOOXYGENASE-RELATED"/>
    <property type="match status" value="1"/>
</dbReference>
<dbReference type="GO" id="GO:0008726">
    <property type="term" value="F:alkanesulfonate monooxygenase activity"/>
    <property type="evidence" value="ECO:0007669"/>
    <property type="project" value="TreeGrafter"/>
</dbReference>
<evidence type="ECO:0000256" key="1">
    <source>
        <dbReference type="ARBA" id="ARBA00022630"/>
    </source>
</evidence>
<evidence type="ECO:0000256" key="2">
    <source>
        <dbReference type="ARBA" id="ARBA00022643"/>
    </source>
</evidence>
<protein>
    <submittedName>
        <fullName evidence="6">Alkanesulfonate monooxygenase SsuD/methylene tetrahydromethanopterin reductase-like flavin-dependent oxidoreductase (Luciferase family)</fullName>
    </submittedName>
</protein>
<keyword evidence="3" id="KW-0560">Oxidoreductase</keyword>
<dbReference type="Pfam" id="PF00296">
    <property type="entry name" value="Bac_luciferase"/>
    <property type="match status" value="1"/>
</dbReference>
<keyword evidence="7" id="KW-1185">Reference proteome</keyword>
<keyword evidence="4 6" id="KW-0503">Monooxygenase</keyword>